<dbReference type="PROSITE" id="PS50931">
    <property type="entry name" value="HTH_LYSR"/>
    <property type="match status" value="1"/>
</dbReference>
<dbReference type="Gene3D" id="3.40.190.10">
    <property type="entry name" value="Periplasmic binding protein-like II"/>
    <property type="match status" value="2"/>
</dbReference>
<dbReference type="Gene3D" id="1.10.10.10">
    <property type="entry name" value="Winged helix-like DNA-binding domain superfamily/Winged helix DNA-binding domain"/>
    <property type="match status" value="1"/>
</dbReference>
<gene>
    <name evidence="8" type="ORF">SAMN05444159_3533</name>
</gene>
<organism evidence="8 9">
    <name type="scientific">Bradyrhizobium lablabi</name>
    <dbReference type="NCBI Taxonomy" id="722472"/>
    <lineage>
        <taxon>Bacteria</taxon>
        <taxon>Pseudomonadati</taxon>
        <taxon>Pseudomonadota</taxon>
        <taxon>Alphaproteobacteria</taxon>
        <taxon>Hyphomicrobiales</taxon>
        <taxon>Nitrobacteraceae</taxon>
        <taxon>Bradyrhizobium</taxon>
    </lineage>
</organism>
<keyword evidence="3" id="KW-0805">Transcription regulation</keyword>
<dbReference type="InterPro" id="IPR036390">
    <property type="entry name" value="WH_DNA-bd_sf"/>
</dbReference>
<dbReference type="InterPro" id="IPR000847">
    <property type="entry name" value="LysR_HTH_N"/>
</dbReference>
<dbReference type="InterPro" id="IPR005119">
    <property type="entry name" value="LysR_subst-bd"/>
</dbReference>
<comment type="function">
    <text evidence="1">NodD regulates the expression of the nodABCFE genes which encode other nodulation proteins. NodD is also a negative regulator of its own expression. Binds flavonoids as inducers.</text>
</comment>
<dbReference type="EMBL" id="LT670844">
    <property type="protein sequence ID" value="SHK54340.1"/>
    <property type="molecule type" value="Genomic_DNA"/>
</dbReference>
<keyword evidence="6" id="KW-0804">Transcription</keyword>
<evidence type="ECO:0000259" key="7">
    <source>
        <dbReference type="PROSITE" id="PS50931"/>
    </source>
</evidence>
<dbReference type="GO" id="GO:0003700">
    <property type="term" value="F:DNA-binding transcription factor activity"/>
    <property type="evidence" value="ECO:0007669"/>
    <property type="project" value="InterPro"/>
</dbReference>
<keyword evidence="4" id="KW-0238">DNA-binding</keyword>
<evidence type="ECO:0000256" key="6">
    <source>
        <dbReference type="ARBA" id="ARBA00023163"/>
    </source>
</evidence>
<keyword evidence="5" id="KW-0010">Activator</keyword>
<dbReference type="AlphaFoldDB" id="A0A1M6TBJ2"/>
<protein>
    <submittedName>
        <fullName evidence="8">LysR family transcriptional regulator, hydrogen peroxide-inducible genes activator</fullName>
    </submittedName>
</protein>
<dbReference type="PRINTS" id="PR00039">
    <property type="entry name" value="HTHLYSR"/>
</dbReference>
<evidence type="ECO:0000256" key="2">
    <source>
        <dbReference type="ARBA" id="ARBA00009437"/>
    </source>
</evidence>
<dbReference type="Pfam" id="PF03466">
    <property type="entry name" value="LysR_substrate"/>
    <property type="match status" value="1"/>
</dbReference>
<dbReference type="SUPFAM" id="SSF53850">
    <property type="entry name" value="Periplasmic binding protein-like II"/>
    <property type="match status" value="1"/>
</dbReference>
<dbReference type="PANTHER" id="PTHR30346">
    <property type="entry name" value="TRANSCRIPTIONAL DUAL REGULATOR HCAR-RELATED"/>
    <property type="match status" value="1"/>
</dbReference>
<dbReference type="Pfam" id="PF00126">
    <property type="entry name" value="HTH_1"/>
    <property type="match status" value="1"/>
</dbReference>
<dbReference type="OrthoDB" id="9775392at2"/>
<reference evidence="8 9" key="1">
    <citation type="submission" date="2016-11" db="EMBL/GenBank/DDBJ databases">
        <authorList>
            <person name="Jaros S."/>
            <person name="Januszkiewicz K."/>
            <person name="Wedrychowicz H."/>
        </authorList>
    </citation>
    <scope>NUCLEOTIDE SEQUENCE [LARGE SCALE GENOMIC DNA]</scope>
    <source>
        <strain evidence="8 9">GAS499</strain>
    </source>
</reference>
<sequence length="304" mass="34431">MISLKQLRYFEAVARLKHFGKAAEQCAVTQPALSMQIQELEKELGVQLMERSRGGVMLTEAGREIARRATKILAETRDIVDFARRQGNILAGPLHLGVIPSVAPYVLPALLPLVRDRYPDLDLHLRETQTHHLVDELLDGGLDLLLLALPVENPEVETIKLFNDRFLLAMPKSRRISNRIRATPDLLQQDRLLLLEEGHCLRDQALSFCNLRRVDNIDTFGASNLSTIVQMVANGLGMTLLPELSIKLECRQDDIRLMRFTDPQPRRVVGLAWRRSSPRKRHFVELGKLIISATSGQMKDSERV</sequence>
<name>A0A1M6TBJ2_9BRAD</name>
<comment type="similarity">
    <text evidence="2">Belongs to the LysR transcriptional regulatory family.</text>
</comment>
<evidence type="ECO:0000313" key="8">
    <source>
        <dbReference type="EMBL" id="SHK54340.1"/>
    </source>
</evidence>
<dbReference type="Proteomes" id="UP000189935">
    <property type="component" value="Chromosome I"/>
</dbReference>
<dbReference type="SUPFAM" id="SSF46785">
    <property type="entry name" value="Winged helix' DNA-binding domain"/>
    <property type="match status" value="1"/>
</dbReference>
<evidence type="ECO:0000256" key="1">
    <source>
        <dbReference type="ARBA" id="ARBA00003502"/>
    </source>
</evidence>
<dbReference type="RefSeq" id="WP_079539814.1">
    <property type="nucleotide sequence ID" value="NZ_LT670844.1"/>
</dbReference>
<dbReference type="CDD" id="cd08411">
    <property type="entry name" value="PBP2_OxyR"/>
    <property type="match status" value="1"/>
</dbReference>
<evidence type="ECO:0000256" key="4">
    <source>
        <dbReference type="ARBA" id="ARBA00023125"/>
    </source>
</evidence>
<evidence type="ECO:0000256" key="5">
    <source>
        <dbReference type="ARBA" id="ARBA00023159"/>
    </source>
</evidence>
<dbReference type="FunFam" id="1.10.10.10:FF:000001">
    <property type="entry name" value="LysR family transcriptional regulator"/>
    <property type="match status" value="1"/>
</dbReference>
<dbReference type="GO" id="GO:0032993">
    <property type="term" value="C:protein-DNA complex"/>
    <property type="evidence" value="ECO:0007669"/>
    <property type="project" value="TreeGrafter"/>
</dbReference>
<accession>A0A1M6TBJ2</accession>
<proteinExistence type="inferred from homology"/>
<dbReference type="PANTHER" id="PTHR30346:SF26">
    <property type="entry name" value="HYDROGEN PEROXIDE-INDUCIBLE GENES ACTIVATOR"/>
    <property type="match status" value="1"/>
</dbReference>
<dbReference type="GO" id="GO:0003677">
    <property type="term" value="F:DNA binding"/>
    <property type="evidence" value="ECO:0007669"/>
    <property type="project" value="UniProtKB-KW"/>
</dbReference>
<dbReference type="InterPro" id="IPR036388">
    <property type="entry name" value="WH-like_DNA-bd_sf"/>
</dbReference>
<evidence type="ECO:0000256" key="3">
    <source>
        <dbReference type="ARBA" id="ARBA00023015"/>
    </source>
</evidence>
<evidence type="ECO:0000313" key="9">
    <source>
        <dbReference type="Proteomes" id="UP000189935"/>
    </source>
</evidence>
<feature type="domain" description="HTH lysR-type" evidence="7">
    <location>
        <begin position="2"/>
        <end position="59"/>
    </location>
</feature>